<name>A0ABW3EQ89_9ACTN</name>
<sequence length="222" mass="25025">MFNRQVENKMSKPTESKAPVASEPETKIAAEIPQVPEDWGDHCAKLGRRNPVCGQCAADRAFRLWGPDKIAFNGQELALVHEGSPYLLPFNPVRESEAVTAVRQAWEPRLAKAREQAKKRQSEYIDAVRAERNAHAEYEKFADAMANASYGEQISFGGFRSQKSRQEREFNRISKGRKLQQAKEQAEGLASATRKSQEEAFSELRELEAQMREEIAKAGRSS</sequence>
<dbReference type="RefSeq" id="WP_378298949.1">
    <property type="nucleotide sequence ID" value="NZ_JBHTJA010000025.1"/>
</dbReference>
<organism evidence="2 3">
    <name type="scientific">Actinomadura sediminis</name>
    <dbReference type="NCBI Taxonomy" id="1038904"/>
    <lineage>
        <taxon>Bacteria</taxon>
        <taxon>Bacillati</taxon>
        <taxon>Actinomycetota</taxon>
        <taxon>Actinomycetes</taxon>
        <taxon>Streptosporangiales</taxon>
        <taxon>Thermomonosporaceae</taxon>
        <taxon>Actinomadura</taxon>
    </lineage>
</organism>
<feature type="region of interest" description="Disordered" evidence="1">
    <location>
        <begin position="161"/>
        <end position="201"/>
    </location>
</feature>
<dbReference type="Proteomes" id="UP001596972">
    <property type="component" value="Unassembled WGS sequence"/>
</dbReference>
<feature type="compositionally biased region" description="Basic and acidic residues" evidence="1">
    <location>
        <begin position="1"/>
        <end position="15"/>
    </location>
</feature>
<comment type="caution">
    <text evidence="2">The sequence shown here is derived from an EMBL/GenBank/DDBJ whole genome shotgun (WGS) entry which is preliminary data.</text>
</comment>
<dbReference type="EMBL" id="JBHTJA010000025">
    <property type="protein sequence ID" value="MFD0901740.1"/>
    <property type="molecule type" value="Genomic_DNA"/>
</dbReference>
<evidence type="ECO:0000313" key="3">
    <source>
        <dbReference type="Proteomes" id="UP001596972"/>
    </source>
</evidence>
<reference evidence="3" key="1">
    <citation type="journal article" date="2019" name="Int. J. Syst. Evol. Microbiol.">
        <title>The Global Catalogue of Microorganisms (GCM) 10K type strain sequencing project: providing services to taxonomists for standard genome sequencing and annotation.</title>
        <authorList>
            <consortium name="The Broad Institute Genomics Platform"/>
            <consortium name="The Broad Institute Genome Sequencing Center for Infectious Disease"/>
            <person name="Wu L."/>
            <person name="Ma J."/>
        </authorList>
    </citation>
    <scope>NUCLEOTIDE SEQUENCE [LARGE SCALE GENOMIC DNA]</scope>
    <source>
        <strain evidence="3">JCM 31202</strain>
    </source>
</reference>
<evidence type="ECO:0000256" key="1">
    <source>
        <dbReference type="SAM" id="MobiDB-lite"/>
    </source>
</evidence>
<protein>
    <submittedName>
        <fullName evidence="2">Uncharacterized protein</fullName>
    </submittedName>
</protein>
<keyword evidence="3" id="KW-1185">Reference proteome</keyword>
<proteinExistence type="predicted"/>
<accession>A0ABW3EQ89</accession>
<feature type="region of interest" description="Disordered" evidence="1">
    <location>
        <begin position="1"/>
        <end position="27"/>
    </location>
</feature>
<evidence type="ECO:0000313" key="2">
    <source>
        <dbReference type="EMBL" id="MFD0901740.1"/>
    </source>
</evidence>
<gene>
    <name evidence="2" type="ORF">ACFQ11_15170</name>
</gene>